<evidence type="ECO:0000256" key="7">
    <source>
        <dbReference type="SAM" id="MobiDB-lite"/>
    </source>
</evidence>
<dbReference type="InterPro" id="IPR050109">
    <property type="entry name" value="HTH-type_TetR-like_transc_reg"/>
</dbReference>
<protein>
    <submittedName>
        <fullName evidence="9">TetR/AcrR family transcriptional regulator</fullName>
    </submittedName>
</protein>
<dbReference type="RefSeq" id="WP_070321394.1">
    <property type="nucleotide sequence ID" value="NZ_JAIEOT010000012.1"/>
</dbReference>
<dbReference type="InterPro" id="IPR004111">
    <property type="entry name" value="Repressor_TetR_C"/>
</dbReference>
<keyword evidence="10" id="KW-1185">Reference proteome</keyword>
<evidence type="ECO:0000259" key="8">
    <source>
        <dbReference type="PROSITE" id="PS50977"/>
    </source>
</evidence>
<comment type="caution">
    <text evidence="9">The sequence shown here is derived from an EMBL/GenBank/DDBJ whole genome shotgun (WGS) entry which is preliminary data.</text>
</comment>
<evidence type="ECO:0000256" key="6">
    <source>
        <dbReference type="PROSITE-ProRule" id="PRU00335"/>
    </source>
</evidence>
<dbReference type="GO" id="GO:0046677">
    <property type="term" value="P:response to antibiotic"/>
    <property type="evidence" value="ECO:0007669"/>
    <property type="project" value="InterPro"/>
</dbReference>
<dbReference type="AlphaFoldDB" id="A0A2A4HWR5"/>
<dbReference type="Proteomes" id="UP000218784">
    <property type="component" value="Unassembled WGS sequence"/>
</dbReference>
<dbReference type="InterPro" id="IPR001647">
    <property type="entry name" value="HTH_TetR"/>
</dbReference>
<keyword evidence="2" id="KW-0678">Repressor</keyword>
<evidence type="ECO:0000313" key="9">
    <source>
        <dbReference type="EMBL" id="PCG08471.1"/>
    </source>
</evidence>
<evidence type="ECO:0000256" key="4">
    <source>
        <dbReference type="ARBA" id="ARBA00023125"/>
    </source>
</evidence>
<dbReference type="InterPro" id="IPR009057">
    <property type="entry name" value="Homeodomain-like_sf"/>
</dbReference>
<dbReference type="InterPro" id="IPR036271">
    <property type="entry name" value="Tet_transcr_reg_TetR-rel_C_sf"/>
</dbReference>
<sequence>MNIMTPAVAKKTKTTVGGKRRVPRAGRPSSPLITREAAAEAALRLIDAKGLDALSLQAVAKELGVSAPSLYHHFRDKEELLAEVARRLLFEVGHEQEEWSTDWETRMVELSCATRRVALRHPNAAPLSLRFFPRRLMLPAYEAGLRDCPYPLATQMIVHEVIEKFTYGSSLFAAAAEAHHIPAMPEVDAAHFPRLAEALELAPSDEDIFKEGLQVLLAGLRARYGSR</sequence>
<dbReference type="PANTHER" id="PTHR30055:SF151">
    <property type="entry name" value="TRANSCRIPTIONAL REGULATORY PROTEIN"/>
    <property type="match status" value="1"/>
</dbReference>
<accession>A0A2A4HWR5</accession>
<dbReference type="InterPro" id="IPR003012">
    <property type="entry name" value="Tet_transcr_reg_TetR"/>
</dbReference>
<dbReference type="Pfam" id="PF00440">
    <property type="entry name" value="TetR_N"/>
    <property type="match status" value="1"/>
</dbReference>
<dbReference type="PANTHER" id="PTHR30055">
    <property type="entry name" value="HTH-TYPE TRANSCRIPTIONAL REGULATOR RUTR"/>
    <property type="match status" value="1"/>
</dbReference>
<dbReference type="GO" id="GO:0003700">
    <property type="term" value="F:DNA-binding transcription factor activity"/>
    <property type="evidence" value="ECO:0007669"/>
    <property type="project" value="TreeGrafter"/>
</dbReference>
<evidence type="ECO:0000256" key="1">
    <source>
        <dbReference type="ARBA" id="ARBA00002856"/>
    </source>
</evidence>
<dbReference type="SUPFAM" id="SSF48498">
    <property type="entry name" value="Tetracyclin repressor-like, C-terminal domain"/>
    <property type="match status" value="1"/>
</dbReference>
<dbReference type="GO" id="GO:0045892">
    <property type="term" value="P:negative regulation of DNA-templated transcription"/>
    <property type="evidence" value="ECO:0007669"/>
    <property type="project" value="InterPro"/>
</dbReference>
<evidence type="ECO:0000256" key="5">
    <source>
        <dbReference type="ARBA" id="ARBA00023163"/>
    </source>
</evidence>
<dbReference type="SUPFAM" id="SSF46689">
    <property type="entry name" value="Homeodomain-like"/>
    <property type="match status" value="1"/>
</dbReference>
<reference evidence="9 10" key="1">
    <citation type="submission" date="2017-09" db="EMBL/GenBank/DDBJ databases">
        <title>Sphingomonas ginsenosidimutans KACC 14949, whole genome shotgun sequence.</title>
        <authorList>
            <person name="Feng G."/>
            <person name="Zhu H."/>
        </authorList>
    </citation>
    <scope>NUCLEOTIDE SEQUENCE [LARGE SCALE GENOMIC DNA]</scope>
    <source>
        <strain evidence="9 10">KACC 14949</strain>
    </source>
</reference>
<evidence type="ECO:0000313" key="10">
    <source>
        <dbReference type="Proteomes" id="UP000218784"/>
    </source>
</evidence>
<dbReference type="GO" id="GO:0000976">
    <property type="term" value="F:transcription cis-regulatory region binding"/>
    <property type="evidence" value="ECO:0007669"/>
    <property type="project" value="TreeGrafter"/>
</dbReference>
<keyword evidence="4 6" id="KW-0238">DNA-binding</keyword>
<dbReference type="PRINTS" id="PR00400">
    <property type="entry name" value="TETREPRESSOR"/>
</dbReference>
<proteinExistence type="predicted"/>
<dbReference type="Gene3D" id="1.10.357.10">
    <property type="entry name" value="Tetracycline Repressor, domain 2"/>
    <property type="match status" value="1"/>
</dbReference>
<dbReference type="Pfam" id="PF02909">
    <property type="entry name" value="TetR_C_1"/>
    <property type="match status" value="1"/>
</dbReference>
<feature type="DNA-binding region" description="H-T-H motif" evidence="6">
    <location>
        <begin position="55"/>
        <end position="74"/>
    </location>
</feature>
<evidence type="ECO:0000256" key="3">
    <source>
        <dbReference type="ARBA" id="ARBA00023015"/>
    </source>
</evidence>
<dbReference type="PRINTS" id="PR00455">
    <property type="entry name" value="HTHTETR"/>
</dbReference>
<feature type="region of interest" description="Disordered" evidence="7">
    <location>
        <begin position="1"/>
        <end position="31"/>
    </location>
</feature>
<evidence type="ECO:0000256" key="2">
    <source>
        <dbReference type="ARBA" id="ARBA00022491"/>
    </source>
</evidence>
<dbReference type="InterPro" id="IPR023772">
    <property type="entry name" value="DNA-bd_HTH_TetR-type_CS"/>
</dbReference>
<dbReference type="EMBL" id="NWVD01000005">
    <property type="protein sequence ID" value="PCG08471.1"/>
    <property type="molecule type" value="Genomic_DNA"/>
</dbReference>
<keyword evidence="3" id="KW-0805">Transcription regulation</keyword>
<organism evidence="9 10">
    <name type="scientific">Sphingomonas ginsenosidimutans</name>
    <dbReference type="NCBI Taxonomy" id="862134"/>
    <lineage>
        <taxon>Bacteria</taxon>
        <taxon>Pseudomonadati</taxon>
        <taxon>Pseudomonadota</taxon>
        <taxon>Alphaproteobacteria</taxon>
        <taxon>Sphingomonadales</taxon>
        <taxon>Sphingomonadaceae</taxon>
        <taxon>Sphingomonas</taxon>
    </lineage>
</organism>
<dbReference type="PROSITE" id="PS50977">
    <property type="entry name" value="HTH_TETR_2"/>
    <property type="match status" value="1"/>
</dbReference>
<gene>
    <name evidence="9" type="ORF">COA17_12345</name>
</gene>
<dbReference type="PROSITE" id="PS01081">
    <property type="entry name" value="HTH_TETR_1"/>
    <property type="match status" value="1"/>
</dbReference>
<feature type="domain" description="HTH tetR-type" evidence="8">
    <location>
        <begin position="32"/>
        <end position="92"/>
    </location>
</feature>
<feature type="compositionally biased region" description="Basic residues" evidence="7">
    <location>
        <begin position="10"/>
        <end position="24"/>
    </location>
</feature>
<name>A0A2A4HWR5_9SPHN</name>
<keyword evidence="5" id="KW-0804">Transcription</keyword>
<comment type="function">
    <text evidence="1">TetR is the repressor of the tetracycline resistance element; its N-terminal region forms a helix-turn-helix structure and binds DNA. Binding of tetracycline to TetR reduces the repressor affinity for the tetracycline resistance gene (tetA) promoter operator sites.</text>
</comment>